<feature type="compositionally biased region" description="Polar residues" evidence="20">
    <location>
        <begin position="200"/>
        <end position="209"/>
    </location>
</feature>
<dbReference type="InterPro" id="IPR013083">
    <property type="entry name" value="Znf_RING/FYVE/PHD"/>
</dbReference>
<dbReference type="SMART" id="SM00184">
    <property type="entry name" value="RING"/>
    <property type="match status" value="1"/>
</dbReference>
<comment type="pathway">
    <text evidence="3">Protein modification; protein ubiquitination.</text>
</comment>
<keyword evidence="10 19" id="KW-0863">Zinc-finger</keyword>
<keyword evidence="11" id="KW-0833">Ubl conjugation pathway</keyword>
<dbReference type="PROSITE" id="PS00518">
    <property type="entry name" value="ZF_RING_1"/>
    <property type="match status" value="1"/>
</dbReference>
<dbReference type="Proteomes" id="UP000279259">
    <property type="component" value="Unassembled WGS sequence"/>
</dbReference>
<evidence type="ECO:0000256" key="4">
    <source>
        <dbReference type="ARBA" id="ARBA00009506"/>
    </source>
</evidence>
<dbReference type="GO" id="GO:0097505">
    <property type="term" value="C:Rad6-Rad18 complex"/>
    <property type="evidence" value="ECO:0007669"/>
    <property type="project" value="TreeGrafter"/>
</dbReference>
<dbReference type="EC" id="2.3.2.27" evidence="5"/>
<evidence type="ECO:0000259" key="21">
    <source>
        <dbReference type="PROSITE" id="PS50089"/>
    </source>
</evidence>
<evidence type="ECO:0000256" key="8">
    <source>
        <dbReference type="ARBA" id="ARBA00022723"/>
    </source>
</evidence>
<dbReference type="GO" id="GO:0003697">
    <property type="term" value="F:single-stranded DNA binding"/>
    <property type="evidence" value="ECO:0007669"/>
    <property type="project" value="InterPro"/>
</dbReference>
<dbReference type="InterPro" id="IPR018957">
    <property type="entry name" value="Znf_C3HC4_RING-type"/>
</dbReference>
<accession>A0A427YTC0</accession>
<reference evidence="22 23" key="1">
    <citation type="submission" date="2018-11" db="EMBL/GenBank/DDBJ databases">
        <title>Genome sequence of Saitozyma podzolica DSM 27192.</title>
        <authorList>
            <person name="Aliyu H."/>
            <person name="Gorte O."/>
            <person name="Ochsenreither K."/>
        </authorList>
    </citation>
    <scope>NUCLEOTIDE SEQUENCE [LARGE SCALE GENOMIC DNA]</scope>
    <source>
        <strain evidence="22 23">DSM 27192</strain>
    </source>
</reference>
<feature type="compositionally biased region" description="Acidic residues" evidence="20">
    <location>
        <begin position="160"/>
        <end position="179"/>
    </location>
</feature>
<feature type="domain" description="RING-type" evidence="21">
    <location>
        <begin position="33"/>
        <end position="73"/>
    </location>
</feature>
<evidence type="ECO:0000256" key="17">
    <source>
        <dbReference type="ARBA" id="ARBA00074353"/>
    </source>
</evidence>
<organism evidence="22 23">
    <name type="scientific">Saitozyma podzolica</name>
    <dbReference type="NCBI Taxonomy" id="1890683"/>
    <lineage>
        <taxon>Eukaryota</taxon>
        <taxon>Fungi</taxon>
        <taxon>Dikarya</taxon>
        <taxon>Basidiomycota</taxon>
        <taxon>Agaricomycotina</taxon>
        <taxon>Tremellomycetes</taxon>
        <taxon>Tremellales</taxon>
        <taxon>Trimorphomycetaceae</taxon>
        <taxon>Saitozyma</taxon>
    </lineage>
</organism>
<comment type="catalytic activity">
    <reaction evidence="1">
        <text>S-ubiquitinyl-[E2 ubiquitin-conjugating enzyme]-L-cysteine + [acceptor protein]-L-lysine = [E2 ubiquitin-conjugating enzyme]-L-cysteine + N(6)-ubiquitinyl-[acceptor protein]-L-lysine.</text>
        <dbReference type="EC" id="2.3.2.27"/>
    </reaction>
</comment>
<dbReference type="GO" id="GO:0006513">
    <property type="term" value="P:protein monoubiquitination"/>
    <property type="evidence" value="ECO:0007669"/>
    <property type="project" value="InterPro"/>
</dbReference>
<evidence type="ECO:0000256" key="15">
    <source>
        <dbReference type="ARBA" id="ARBA00023242"/>
    </source>
</evidence>
<dbReference type="FunFam" id="3.30.40.10:FF:000172">
    <property type="entry name" value="E3 ubiquitin-protein ligase RAD18"/>
    <property type="match status" value="1"/>
</dbReference>
<keyword evidence="7" id="KW-0808">Transferase</keyword>
<comment type="caution">
    <text evidence="22">The sequence shown here is derived from an EMBL/GenBank/DDBJ whole genome shotgun (WGS) entry which is preliminary data.</text>
</comment>
<evidence type="ECO:0000256" key="18">
    <source>
        <dbReference type="ARBA" id="ARBA00082369"/>
    </source>
</evidence>
<evidence type="ECO:0000256" key="3">
    <source>
        <dbReference type="ARBA" id="ARBA00004906"/>
    </source>
</evidence>
<dbReference type="GO" id="GO:0008270">
    <property type="term" value="F:zinc ion binding"/>
    <property type="evidence" value="ECO:0007669"/>
    <property type="project" value="UniProtKB-KW"/>
</dbReference>
<feature type="region of interest" description="Disordered" evidence="20">
    <location>
        <begin position="98"/>
        <end position="209"/>
    </location>
</feature>
<evidence type="ECO:0000256" key="2">
    <source>
        <dbReference type="ARBA" id="ARBA00004123"/>
    </source>
</evidence>
<evidence type="ECO:0000256" key="7">
    <source>
        <dbReference type="ARBA" id="ARBA00022679"/>
    </source>
</evidence>
<evidence type="ECO:0000256" key="12">
    <source>
        <dbReference type="ARBA" id="ARBA00022833"/>
    </source>
</evidence>
<evidence type="ECO:0000256" key="5">
    <source>
        <dbReference type="ARBA" id="ARBA00012483"/>
    </source>
</evidence>
<dbReference type="InterPro" id="IPR039577">
    <property type="entry name" value="Rad18"/>
</dbReference>
<sequence length="209" mass="22588">MDLNHPLLALADEPPPFPAAYPQLGRLDKAVVCQICKEPFVGPVSIACGHSFCSQCIRSSLDVMKEKKCPTCNEPASEGSIRRNRALEEITEAWDESRPTLIQLATPPITARRRPPPEPNSKASSSTSGAGVKRPRRASTSRSNSPAKARQRPDYPVDVPDSDGIEVVGEDDAALEQELTESGQWLPCVPPEPTRKHDIPSSSAIMVAG</sequence>
<evidence type="ECO:0000256" key="14">
    <source>
        <dbReference type="ARBA" id="ARBA00023204"/>
    </source>
</evidence>
<dbReference type="Pfam" id="PF00097">
    <property type="entry name" value="zf-C3HC4"/>
    <property type="match status" value="1"/>
</dbReference>
<comment type="similarity">
    <text evidence="4">Belongs to the RAD18 family.</text>
</comment>
<dbReference type="AlphaFoldDB" id="A0A427YTC0"/>
<dbReference type="GO" id="GO:0006301">
    <property type="term" value="P:DNA damage tolerance"/>
    <property type="evidence" value="ECO:0007669"/>
    <property type="project" value="InterPro"/>
</dbReference>
<dbReference type="GO" id="GO:0061630">
    <property type="term" value="F:ubiquitin protein ligase activity"/>
    <property type="evidence" value="ECO:0007669"/>
    <property type="project" value="UniProtKB-EC"/>
</dbReference>
<proteinExistence type="inferred from homology"/>
<dbReference type="GO" id="GO:0006281">
    <property type="term" value="P:DNA repair"/>
    <property type="evidence" value="ECO:0007669"/>
    <property type="project" value="UniProtKB-KW"/>
</dbReference>
<dbReference type="SUPFAM" id="SSF57850">
    <property type="entry name" value="RING/U-box"/>
    <property type="match status" value="1"/>
</dbReference>
<keyword evidence="8" id="KW-0479">Metal-binding</keyword>
<dbReference type="Gene3D" id="3.30.40.10">
    <property type="entry name" value="Zinc/RING finger domain, C3HC4 (zinc finger)"/>
    <property type="match status" value="1"/>
</dbReference>
<dbReference type="PROSITE" id="PS50089">
    <property type="entry name" value="ZF_RING_2"/>
    <property type="match status" value="1"/>
</dbReference>
<dbReference type="STRING" id="1890683.A0A427YTC0"/>
<evidence type="ECO:0000256" key="6">
    <source>
        <dbReference type="ARBA" id="ARBA00015551"/>
    </source>
</evidence>
<keyword evidence="14" id="KW-0234">DNA repair</keyword>
<dbReference type="InterPro" id="IPR017907">
    <property type="entry name" value="Znf_RING_CS"/>
</dbReference>
<evidence type="ECO:0000256" key="20">
    <source>
        <dbReference type="SAM" id="MobiDB-lite"/>
    </source>
</evidence>
<evidence type="ECO:0000313" key="22">
    <source>
        <dbReference type="EMBL" id="RSH94374.1"/>
    </source>
</evidence>
<dbReference type="EMBL" id="RSCD01000002">
    <property type="protein sequence ID" value="RSH94374.1"/>
    <property type="molecule type" value="Genomic_DNA"/>
</dbReference>
<dbReference type="GO" id="GO:0005634">
    <property type="term" value="C:nucleus"/>
    <property type="evidence" value="ECO:0007669"/>
    <property type="project" value="UniProtKB-SubCell"/>
</dbReference>
<evidence type="ECO:0000313" key="23">
    <source>
        <dbReference type="Proteomes" id="UP000279259"/>
    </source>
</evidence>
<evidence type="ECO:0000256" key="9">
    <source>
        <dbReference type="ARBA" id="ARBA00022763"/>
    </source>
</evidence>
<evidence type="ECO:0000256" key="16">
    <source>
        <dbReference type="ARBA" id="ARBA00031783"/>
    </source>
</evidence>
<name>A0A427YTC0_9TREE</name>
<keyword evidence="23" id="KW-1185">Reference proteome</keyword>
<dbReference type="PANTHER" id="PTHR14134:SF2">
    <property type="entry name" value="E3 UBIQUITIN-PROTEIN LIGASE RAD18"/>
    <property type="match status" value="1"/>
</dbReference>
<evidence type="ECO:0000256" key="13">
    <source>
        <dbReference type="ARBA" id="ARBA00023125"/>
    </source>
</evidence>
<keyword evidence="9" id="KW-0227">DNA damage</keyword>
<evidence type="ECO:0000256" key="10">
    <source>
        <dbReference type="ARBA" id="ARBA00022771"/>
    </source>
</evidence>
<keyword evidence="12" id="KW-0862">Zinc</keyword>
<keyword evidence="15" id="KW-0539">Nucleus</keyword>
<evidence type="ECO:0000256" key="1">
    <source>
        <dbReference type="ARBA" id="ARBA00000900"/>
    </source>
</evidence>
<dbReference type="PANTHER" id="PTHR14134">
    <property type="entry name" value="E3 UBIQUITIN-PROTEIN LIGASE RAD18"/>
    <property type="match status" value="1"/>
</dbReference>
<dbReference type="InterPro" id="IPR001841">
    <property type="entry name" value="Znf_RING"/>
</dbReference>
<evidence type="ECO:0000256" key="11">
    <source>
        <dbReference type="ARBA" id="ARBA00022786"/>
    </source>
</evidence>
<gene>
    <name evidence="22" type="primary">RAD18_2</name>
    <name evidence="22" type="ORF">EHS25_004177</name>
</gene>
<protein>
    <recommendedName>
        <fullName evidence="6">Postreplication repair E3 ubiquitin-protein ligase RAD18</fullName>
        <ecNumber evidence="5">2.3.2.27</ecNumber>
    </recommendedName>
    <alternativeName>
        <fullName evidence="17">Postreplication repair E3 ubiquitin-protein ligase rad18</fullName>
    </alternativeName>
    <alternativeName>
        <fullName evidence="16 18">RING-type E3 ubiquitin transferase RAD18</fullName>
    </alternativeName>
</protein>
<evidence type="ECO:0000256" key="19">
    <source>
        <dbReference type="PROSITE-ProRule" id="PRU00175"/>
    </source>
</evidence>
<keyword evidence="13" id="KW-0238">DNA-binding</keyword>
<dbReference type="OrthoDB" id="9049620at2759"/>
<comment type="subcellular location">
    <subcellularLocation>
        <location evidence="2">Nucleus</location>
    </subcellularLocation>
</comment>